<reference evidence="2" key="1">
    <citation type="submission" date="2022-08" db="EMBL/GenBank/DDBJ databases">
        <authorList>
            <person name="Gutierrez-Valencia J."/>
        </authorList>
    </citation>
    <scope>NUCLEOTIDE SEQUENCE</scope>
</reference>
<dbReference type="InterPro" id="IPR058886">
    <property type="entry name" value="SWIB_eIF2D"/>
</dbReference>
<protein>
    <recommendedName>
        <fullName evidence="1">eIF2D SWIB domain-containing protein</fullName>
    </recommendedName>
</protein>
<accession>A0AAV0NKN4</accession>
<evidence type="ECO:0000313" key="2">
    <source>
        <dbReference type="EMBL" id="CAI0459140.1"/>
    </source>
</evidence>
<dbReference type="GO" id="GO:0003743">
    <property type="term" value="F:translation initiation factor activity"/>
    <property type="evidence" value="ECO:0007669"/>
    <property type="project" value="InterPro"/>
</dbReference>
<organism evidence="2 3">
    <name type="scientific">Linum tenue</name>
    <dbReference type="NCBI Taxonomy" id="586396"/>
    <lineage>
        <taxon>Eukaryota</taxon>
        <taxon>Viridiplantae</taxon>
        <taxon>Streptophyta</taxon>
        <taxon>Embryophyta</taxon>
        <taxon>Tracheophyta</taxon>
        <taxon>Spermatophyta</taxon>
        <taxon>Magnoliopsida</taxon>
        <taxon>eudicotyledons</taxon>
        <taxon>Gunneridae</taxon>
        <taxon>Pentapetalae</taxon>
        <taxon>rosids</taxon>
        <taxon>fabids</taxon>
        <taxon>Malpighiales</taxon>
        <taxon>Linaceae</taxon>
        <taxon>Linum</taxon>
    </lineage>
</organism>
<dbReference type="EMBL" id="CAMGYJ010000008">
    <property type="protein sequence ID" value="CAI0459140.1"/>
    <property type="molecule type" value="Genomic_DNA"/>
</dbReference>
<comment type="caution">
    <text evidence="2">The sequence shown here is derived from an EMBL/GenBank/DDBJ whole genome shotgun (WGS) entry which is preliminary data.</text>
</comment>
<sequence length="98" mass="11081">MKWWRYITEFSREPYFPSVGADTGRLYSGSEASDVVFQYVEKENLVKPTDKSTVVLDPPLCDALFKGAIKKGSTYHNVIHKKDLGSTFWQDAATPFGD</sequence>
<dbReference type="InterPro" id="IPR036885">
    <property type="entry name" value="SWIB_MDM2_dom_sf"/>
</dbReference>
<dbReference type="InterPro" id="IPR039757">
    <property type="entry name" value="EIF2D"/>
</dbReference>
<dbReference type="PANTHER" id="PTHR12217:SF4">
    <property type="entry name" value="EUKARYOTIC TRANSLATION INITIATION FACTOR 2D"/>
    <property type="match status" value="1"/>
</dbReference>
<gene>
    <name evidence="2" type="ORF">LITE_LOCUS33857</name>
</gene>
<dbReference type="Proteomes" id="UP001154282">
    <property type="component" value="Unassembled WGS sequence"/>
</dbReference>
<name>A0AAV0NKN4_9ROSI</name>
<proteinExistence type="predicted"/>
<evidence type="ECO:0000259" key="1">
    <source>
        <dbReference type="Pfam" id="PF26291"/>
    </source>
</evidence>
<keyword evidence="3" id="KW-1185">Reference proteome</keyword>
<evidence type="ECO:0000313" key="3">
    <source>
        <dbReference type="Proteomes" id="UP001154282"/>
    </source>
</evidence>
<dbReference type="GO" id="GO:0001731">
    <property type="term" value="P:formation of translation preinitiation complex"/>
    <property type="evidence" value="ECO:0007669"/>
    <property type="project" value="InterPro"/>
</dbReference>
<dbReference type="SUPFAM" id="SSF47592">
    <property type="entry name" value="SWIB/MDM2 domain"/>
    <property type="match status" value="1"/>
</dbReference>
<dbReference type="AlphaFoldDB" id="A0AAV0NKN4"/>
<dbReference type="PANTHER" id="PTHR12217">
    <property type="entry name" value="EUKARYOTIC TRANSLATION INITIATION FACTOR 2D"/>
    <property type="match status" value="1"/>
</dbReference>
<feature type="domain" description="eIF2D SWIB" evidence="1">
    <location>
        <begin position="12"/>
        <end position="66"/>
    </location>
</feature>
<dbReference type="Pfam" id="PF26291">
    <property type="entry name" value="SWIB_eIF2D"/>
    <property type="match status" value="1"/>
</dbReference>